<dbReference type="PANTHER" id="PTHR43194:SF2">
    <property type="entry name" value="PEROXISOMAL MEMBRANE PROTEIN LPX1"/>
    <property type="match status" value="1"/>
</dbReference>
<evidence type="ECO:0000259" key="1">
    <source>
        <dbReference type="Pfam" id="PF00561"/>
    </source>
</evidence>
<name>A0ABS7F5N8_9PROT</name>
<gene>
    <name evidence="2" type="ORF">K1J50_15040</name>
</gene>
<comment type="caution">
    <text evidence="2">The sequence shown here is derived from an EMBL/GenBank/DDBJ whole genome shotgun (WGS) entry which is preliminary data.</text>
</comment>
<dbReference type="RefSeq" id="WP_220118585.1">
    <property type="nucleotide sequence ID" value="NZ_JAHZUY010000053.1"/>
</dbReference>
<feature type="domain" description="AB hydrolase-1" evidence="1">
    <location>
        <begin position="174"/>
        <end position="296"/>
    </location>
</feature>
<evidence type="ECO:0000313" key="3">
    <source>
        <dbReference type="Proteomes" id="UP001519924"/>
    </source>
</evidence>
<dbReference type="EMBL" id="JAHZUY010000053">
    <property type="protein sequence ID" value="MBW8270799.1"/>
    <property type="molecule type" value="Genomic_DNA"/>
</dbReference>
<protein>
    <submittedName>
        <fullName evidence="2">Alpha/beta hydrolase</fullName>
    </submittedName>
</protein>
<proteinExistence type="predicted"/>
<keyword evidence="3" id="KW-1185">Reference proteome</keyword>
<dbReference type="Gene3D" id="3.40.50.1820">
    <property type="entry name" value="alpha/beta hydrolase"/>
    <property type="match status" value="1"/>
</dbReference>
<sequence length="423" mass="46426">MIGWPLDDSGFLAAWRAACERDAVLALWRPGAAVRVALESGGAEAAFAVGEAPPGPPAFTLRAPPSVWARFLAPVPPRHHHNLFAMRARVPEFAVAGDELALAQHCHIVRRTLEIGRWLVLHGAQGDARVPAFPRPSLPEPEPAAIAGAYLPIRVDGVACRIYREQAGEGPRDLLCLHTAGADGRQFHRLMADRRLTRHWRLTAFDLPWHGKSPPPAAAPPGSWRLTTDRYVAIIMEVVRAAGLTRPVVLGASMSGEICLELALRHPEAFSAIIACEATDNIQGRQTPWANHPRVNQALFVPEWVFGLMAPQSPAECAAEIWWHYSQGGHATFARDIEFYSGEWDARERVHLIDTARCPLFLLTGEYDYSCTVEASAATAARIRGARFTAMPGIGHFPFAENPPLFAEHLLPILDEIRATARE</sequence>
<accession>A0ABS7F5N8</accession>
<dbReference type="Proteomes" id="UP001519924">
    <property type="component" value="Unassembled WGS sequence"/>
</dbReference>
<evidence type="ECO:0000313" key="2">
    <source>
        <dbReference type="EMBL" id="MBW8270799.1"/>
    </source>
</evidence>
<dbReference type="InterPro" id="IPR029058">
    <property type="entry name" value="AB_hydrolase_fold"/>
</dbReference>
<dbReference type="PANTHER" id="PTHR43194">
    <property type="entry name" value="HYDROLASE ALPHA/BETA FOLD FAMILY"/>
    <property type="match status" value="1"/>
</dbReference>
<organism evidence="2 3">
    <name type="scientific">Caldovatus aquaticus</name>
    <dbReference type="NCBI Taxonomy" id="2865671"/>
    <lineage>
        <taxon>Bacteria</taxon>
        <taxon>Pseudomonadati</taxon>
        <taxon>Pseudomonadota</taxon>
        <taxon>Alphaproteobacteria</taxon>
        <taxon>Acetobacterales</taxon>
        <taxon>Roseomonadaceae</taxon>
        <taxon>Caldovatus</taxon>
    </lineage>
</organism>
<dbReference type="GO" id="GO:0016787">
    <property type="term" value="F:hydrolase activity"/>
    <property type="evidence" value="ECO:0007669"/>
    <property type="project" value="UniProtKB-KW"/>
</dbReference>
<dbReference type="InterPro" id="IPR000073">
    <property type="entry name" value="AB_hydrolase_1"/>
</dbReference>
<keyword evidence="2" id="KW-0378">Hydrolase</keyword>
<dbReference type="InterPro" id="IPR050228">
    <property type="entry name" value="Carboxylesterase_BioH"/>
</dbReference>
<reference evidence="2 3" key="1">
    <citation type="submission" date="2021-08" db="EMBL/GenBank/DDBJ databases">
        <title>Caldovatus sediminis gen. nov., sp. nov., a moderately thermophilic bacterium isolated from a hot spring.</title>
        <authorList>
            <person name="Hu C.-J."/>
            <person name="Li W.-J."/>
            <person name="Xian W.-D."/>
        </authorList>
    </citation>
    <scope>NUCLEOTIDE SEQUENCE [LARGE SCALE GENOMIC DNA]</scope>
    <source>
        <strain evidence="2 3">SYSU G05006</strain>
    </source>
</reference>
<dbReference type="SUPFAM" id="SSF53474">
    <property type="entry name" value="alpha/beta-Hydrolases"/>
    <property type="match status" value="1"/>
</dbReference>
<dbReference type="Pfam" id="PF00561">
    <property type="entry name" value="Abhydrolase_1"/>
    <property type="match status" value="1"/>
</dbReference>